<organism evidence="1 2">
    <name type="scientific">Suillus luteus UH-Slu-Lm8-n1</name>
    <dbReference type="NCBI Taxonomy" id="930992"/>
    <lineage>
        <taxon>Eukaryota</taxon>
        <taxon>Fungi</taxon>
        <taxon>Dikarya</taxon>
        <taxon>Basidiomycota</taxon>
        <taxon>Agaricomycotina</taxon>
        <taxon>Agaricomycetes</taxon>
        <taxon>Agaricomycetidae</taxon>
        <taxon>Boletales</taxon>
        <taxon>Suillineae</taxon>
        <taxon>Suillaceae</taxon>
        <taxon>Suillus</taxon>
    </lineage>
</organism>
<dbReference type="Proteomes" id="UP000054485">
    <property type="component" value="Unassembled WGS sequence"/>
</dbReference>
<proteinExistence type="predicted"/>
<gene>
    <name evidence="1" type="ORF">CY34DRAFT_806901</name>
</gene>
<evidence type="ECO:0000313" key="2">
    <source>
        <dbReference type="Proteomes" id="UP000054485"/>
    </source>
</evidence>
<sequence length="95" mass="10617">MAFIIRYQQQRKAWARYQSDTHPELHIADGIHHGDTLVASRHNVGLFGLGGRSSLGKPRKASPTSSPHTLRHIHGLEAQPMMNSNIPLTTIMALW</sequence>
<dbReference type="EMBL" id="KN835292">
    <property type="protein sequence ID" value="KIK40725.1"/>
    <property type="molecule type" value="Genomic_DNA"/>
</dbReference>
<reference evidence="2" key="2">
    <citation type="submission" date="2015-01" db="EMBL/GenBank/DDBJ databases">
        <title>Evolutionary Origins and Diversification of the Mycorrhizal Mutualists.</title>
        <authorList>
            <consortium name="DOE Joint Genome Institute"/>
            <consortium name="Mycorrhizal Genomics Consortium"/>
            <person name="Kohler A."/>
            <person name="Kuo A."/>
            <person name="Nagy L.G."/>
            <person name="Floudas D."/>
            <person name="Copeland A."/>
            <person name="Barry K.W."/>
            <person name="Cichocki N."/>
            <person name="Veneault-Fourrey C."/>
            <person name="LaButti K."/>
            <person name="Lindquist E.A."/>
            <person name="Lipzen A."/>
            <person name="Lundell T."/>
            <person name="Morin E."/>
            <person name="Murat C."/>
            <person name="Riley R."/>
            <person name="Ohm R."/>
            <person name="Sun H."/>
            <person name="Tunlid A."/>
            <person name="Henrissat B."/>
            <person name="Grigoriev I.V."/>
            <person name="Hibbett D.S."/>
            <person name="Martin F."/>
        </authorList>
    </citation>
    <scope>NUCLEOTIDE SEQUENCE [LARGE SCALE GENOMIC DNA]</scope>
    <source>
        <strain evidence="2">UH-Slu-Lm8-n1</strain>
    </source>
</reference>
<accession>A0A0C9ZSE3</accession>
<protein>
    <submittedName>
        <fullName evidence="1">Uncharacterized protein</fullName>
    </submittedName>
</protein>
<keyword evidence="2" id="KW-1185">Reference proteome</keyword>
<evidence type="ECO:0000313" key="1">
    <source>
        <dbReference type="EMBL" id="KIK40725.1"/>
    </source>
</evidence>
<reference evidence="1 2" key="1">
    <citation type="submission" date="2014-04" db="EMBL/GenBank/DDBJ databases">
        <authorList>
            <consortium name="DOE Joint Genome Institute"/>
            <person name="Kuo A."/>
            <person name="Ruytinx J."/>
            <person name="Rineau F."/>
            <person name="Colpaert J."/>
            <person name="Kohler A."/>
            <person name="Nagy L.G."/>
            <person name="Floudas D."/>
            <person name="Copeland A."/>
            <person name="Barry K.W."/>
            <person name="Cichocki N."/>
            <person name="Veneault-Fourrey C."/>
            <person name="LaButti K."/>
            <person name="Lindquist E.A."/>
            <person name="Lipzen A."/>
            <person name="Lundell T."/>
            <person name="Morin E."/>
            <person name="Murat C."/>
            <person name="Sun H."/>
            <person name="Tunlid A."/>
            <person name="Henrissat B."/>
            <person name="Grigoriev I.V."/>
            <person name="Hibbett D.S."/>
            <person name="Martin F."/>
            <person name="Nordberg H.P."/>
            <person name="Cantor M.N."/>
            <person name="Hua S.X."/>
        </authorList>
    </citation>
    <scope>NUCLEOTIDE SEQUENCE [LARGE SCALE GENOMIC DNA]</scope>
    <source>
        <strain evidence="1 2">UH-Slu-Lm8-n1</strain>
    </source>
</reference>
<name>A0A0C9ZSE3_9AGAM</name>
<dbReference type="HOGENOM" id="CLU_2374187_0_0_1"/>
<dbReference type="AlphaFoldDB" id="A0A0C9ZSE3"/>
<dbReference type="InParanoid" id="A0A0C9ZSE3"/>